<evidence type="ECO:0000259" key="11">
    <source>
        <dbReference type="Pfam" id="PF24861"/>
    </source>
</evidence>
<organism evidence="13 14">
    <name type="scientific">Thiohalocapsa marina</name>
    <dbReference type="NCBI Taxonomy" id="424902"/>
    <lineage>
        <taxon>Bacteria</taxon>
        <taxon>Pseudomonadati</taxon>
        <taxon>Pseudomonadota</taxon>
        <taxon>Gammaproteobacteria</taxon>
        <taxon>Chromatiales</taxon>
        <taxon>Chromatiaceae</taxon>
        <taxon>Thiohalocapsa</taxon>
    </lineage>
</organism>
<dbReference type="Pfam" id="PF24862">
    <property type="entry name" value="SUS_EPBD"/>
    <property type="match status" value="1"/>
</dbReference>
<evidence type="ECO:0000256" key="4">
    <source>
        <dbReference type="ARBA" id="ARBA00022676"/>
    </source>
</evidence>
<dbReference type="Gene3D" id="1.20.120.1230">
    <property type="match status" value="1"/>
</dbReference>
<keyword evidence="4 13" id="KW-0328">Glycosyltransferase</keyword>
<dbReference type="EC" id="2.4.1.13" evidence="2 7"/>
<dbReference type="InterPro" id="IPR000368">
    <property type="entry name" value="Sucrose_synth_GT-B1"/>
</dbReference>
<evidence type="ECO:0000256" key="3">
    <source>
        <dbReference type="ARBA" id="ARBA00020955"/>
    </source>
</evidence>
<proteinExistence type="inferred from homology"/>
<protein>
    <recommendedName>
        <fullName evidence="3 7">Sucrose synthase</fullName>
        <ecNumber evidence="2 7">2.4.1.13</ecNumber>
    </recommendedName>
</protein>
<evidence type="ECO:0000256" key="7">
    <source>
        <dbReference type="NCBIfam" id="TIGR02470"/>
    </source>
</evidence>
<evidence type="ECO:0000256" key="1">
    <source>
        <dbReference type="ARBA" id="ARBA00006530"/>
    </source>
</evidence>
<evidence type="ECO:0000256" key="6">
    <source>
        <dbReference type="ARBA" id="ARBA00049030"/>
    </source>
</evidence>
<dbReference type="Gene3D" id="3.40.50.2000">
    <property type="entry name" value="Glycogen Phosphorylase B"/>
    <property type="match status" value="2"/>
</dbReference>
<reference evidence="13 14" key="1">
    <citation type="submission" date="2019-09" db="EMBL/GenBank/DDBJ databases">
        <title>Whole-genome sequence of the purple sulfur bacterium Thiohalocapsa marina DSM 19078.</title>
        <authorList>
            <person name="Kyndt J.A."/>
            <person name="Meyer T.E."/>
        </authorList>
    </citation>
    <scope>NUCLEOTIDE SEQUENCE [LARGE SCALE GENOMIC DNA]</scope>
    <source>
        <strain evidence="13 14">DSM 19078</strain>
    </source>
</reference>
<dbReference type="InterPro" id="IPR056735">
    <property type="entry name" value="SUS_N"/>
</dbReference>
<dbReference type="InterPro" id="IPR056736">
    <property type="entry name" value="SUS_EPBD"/>
</dbReference>
<dbReference type="PANTHER" id="PTHR45839">
    <property type="match status" value="1"/>
</dbReference>
<dbReference type="GO" id="GO:0016157">
    <property type="term" value="F:sucrose synthase activity"/>
    <property type="evidence" value="ECO:0007669"/>
    <property type="project" value="UniProtKB-UniRule"/>
</dbReference>
<dbReference type="OrthoDB" id="9775208at2"/>
<dbReference type="InterPro" id="IPR012820">
    <property type="entry name" value="Sucrose_synthase_pln/cyn"/>
</dbReference>
<dbReference type="Pfam" id="PF24861">
    <property type="entry name" value="SUS_N"/>
    <property type="match status" value="1"/>
</dbReference>
<gene>
    <name evidence="13" type="ORF">F2Q65_11700</name>
</gene>
<dbReference type="EMBL" id="VWXX01000017">
    <property type="protein sequence ID" value="KAA6184630.1"/>
    <property type="molecule type" value="Genomic_DNA"/>
</dbReference>
<dbReference type="Pfam" id="PF00862">
    <property type="entry name" value="GT-B_Sucrose_synth"/>
    <property type="match status" value="1"/>
</dbReference>
<dbReference type="InterPro" id="IPR001296">
    <property type="entry name" value="Glyco_trans_1"/>
</dbReference>
<evidence type="ECO:0000256" key="8">
    <source>
        <dbReference type="SAM" id="MobiDB-lite"/>
    </source>
</evidence>
<feature type="domain" description="Sucrose synthase first GT-B" evidence="10">
    <location>
        <begin position="284"/>
        <end position="573"/>
    </location>
</feature>
<evidence type="ECO:0000259" key="9">
    <source>
        <dbReference type="Pfam" id="PF00534"/>
    </source>
</evidence>
<dbReference type="NCBIfam" id="TIGR02470">
    <property type="entry name" value="sucr_synth"/>
    <property type="match status" value="1"/>
</dbReference>
<evidence type="ECO:0000313" key="14">
    <source>
        <dbReference type="Proteomes" id="UP000322981"/>
    </source>
</evidence>
<comment type="catalytic activity">
    <reaction evidence="6">
        <text>an NDP-alpha-D-glucose + D-fructose = a ribonucleoside 5'-diphosphate + sucrose + H(+)</text>
        <dbReference type="Rhea" id="RHEA:16241"/>
        <dbReference type="ChEBI" id="CHEBI:15378"/>
        <dbReference type="ChEBI" id="CHEBI:17992"/>
        <dbReference type="ChEBI" id="CHEBI:37721"/>
        <dbReference type="ChEBI" id="CHEBI:57930"/>
        <dbReference type="ChEBI" id="CHEBI:76533"/>
        <dbReference type="EC" id="2.4.1.13"/>
    </reaction>
</comment>
<sequence>MAIDHDAPDPRSGVGTGIGDGSGPDRELTQLIAALRDSMRAEPGVTHRILHRILGLRRAFLLQSDLQDAVARLLAEEPALDASPLTRTLRQCQEAVIDDTWIYLALRRRIACWDYLRLHLDTLDLHWVSAAAFLGFKEHLATGRPEDPFMLEVDMTPFDRERDRLREEGSIGRGGEFLNRSLSSRLFADIGKGAEPLLRFLRMHRCRDQQLMLDGSISTLGDLRNALRQALIPLRRRPAQTPWAELAAELRNHGFEPGWGKEAARIRDTMGLLLDILEAPSPQALEDFLGRVPMIFSIAILSPHGWFGQSNVLGRPDTGGQVVYILDQVRALEQEMRQRLQEQGIDIEPRVLVLTRLIPEAEGSLCNQRLEPIAGTRNAAILRVPFRTSSGEELRPWISRFRVWPYLERFALDAERELLAELGGRPDLIIGNYSDGNLLASLMADRLGVSQCNIAHALEKPKYLFSDLYWGDNEQRYHFSVQFTADLIAMNAADFIVTSTYQEIAGTDHSVGQYESYTHFTLPGLYRVTAGIDVYDPKFNIVSPGANADVYFPFSEQERRLSHLQPDIDDLLYGDARPGQIRGVLARRDRPLLFTMARLDRIKNISGLLDWYGQCAALREQADLVVVAGHVDAEASADDEEREQITEMHRLFDRHGLDTQVRWIGMHLDKPLTGELYRCIADGRGAFVQPALFEAFGLTVIEAMSCGLPCFATCYGGPLEIIQDGVSGYHIDPNHGAKAARRMAEVLQHCAEDSSHWTQLSTAGLARIEAQYTWRHHARRLMTLARIYGFWRHVTDLDRAQTRRYLQLLYGLQYRPLAATLE</sequence>
<accession>A0A5M8FKW7</accession>
<keyword evidence="14" id="KW-1185">Reference proteome</keyword>
<evidence type="ECO:0000259" key="12">
    <source>
        <dbReference type="Pfam" id="PF24862"/>
    </source>
</evidence>
<dbReference type="Gene3D" id="3.10.450.330">
    <property type="match status" value="1"/>
</dbReference>
<dbReference type="Pfam" id="PF00534">
    <property type="entry name" value="Glycos_transf_1"/>
    <property type="match status" value="1"/>
</dbReference>
<dbReference type="Proteomes" id="UP000322981">
    <property type="component" value="Unassembled WGS sequence"/>
</dbReference>
<keyword evidence="5 13" id="KW-0808">Transferase</keyword>
<dbReference type="RefSeq" id="WP_150093577.1">
    <property type="nucleotide sequence ID" value="NZ_JBFUOH010000035.1"/>
</dbReference>
<dbReference type="GO" id="GO:0005985">
    <property type="term" value="P:sucrose metabolic process"/>
    <property type="evidence" value="ECO:0007669"/>
    <property type="project" value="UniProtKB-UniRule"/>
</dbReference>
<comment type="similarity">
    <text evidence="1">Belongs to the glycosyltransferase 1 family.</text>
</comment>
<feature type="region of interest" description="Disordered" evidence="8">
    <location>
        <begin position="1"/>
        <end position="25"/>
    </location>
</feature>
<dbReference type="AlphaFoldDB" id="A0A5M8FKW7"/>
<evidence type="ECO:0000259" key="10">
    <source>
        <dbReference type="Pfam" id="PF00862"/>
    </source>
</evidence>
<feature type="domain" description="Sucrose synthase N-terminal" evidence="11">
    <location>
        <begin position="30"/>
        <end position="138"/>
    </location>
</feature>
<feature type="domain" description="Glycosyl transferase family 1" evidence="9">
    <location>
        <begin position="586"/>
        <end position="748"/>
    </location>
</feature>
<comment type="caution">
    <text evidence="13">The sequence shown here is derived from an EMBL/GenBank/DDBJ whole genome shotgun (WGS) entry which is preliminary data.</text>
</comment>
<evidence type="ECO:0000256" key="5">
    <source>
        <dbReference type="ARBA" id="ARBA00022679"/>
    </source>
</evidence>
<name>A0A5M8FKW7_9GAMM</name>
<evidence type="ECO:0000313" key="13">
    <source>
        <dbReference type="EMBL" id="KAA6184630.1"/>
    </source>
</evidence>
<dbReference type="SUPFAM" id="SSF53756">
    <property type="entry name" value="UDP-Glycosyltransferase/glycogen phosphorylase"/>
    <property type="match status" value="1"/>
</dbReference>
<evidence type="ECO:0000256" key="2">
    <source>
        <dbReference type="ARBA" id="ARBA00012540"/>
    </source>
</evidence>
<dbReference type="PANTHER" id="PTHR45839:SF7">
    <property type="entry name" value="SUCROSE SYNTHASE 1"/>
    <property type="match status" value="1"/>
</dbReference>
<feature type="domain" description="Sucrose synthase EPBD" evidence="12">
    <location>
        <begin position="174"/>
        <end position="261"/>
    </location>
</feature>